<keyword evidence="1" id="KW-0812">Transmembrane</keyword>
<protein>
    <recommendedName>
        <fullName evidence="4">Secreted protein</fullName>
    </recommendedName>
</protein>
<dbReference type="GeneID" id="83063391"/>
<dbReference type="Proteomes" id="UP000218824">
    <property type="component" value="Chromosome"/>
</dbReference>
<evidence type="ECO:0000256" key="1">
    <source>
        <dbReference type="SAM" id="Phobius"/>
    </source>
</evidence>
<keyword evidence="1" id="KW-1133">Transmembrane helix</keyword>
<evidence type="ECO:0008006" key="4">
    <source>
        <dbReference type="Google" id="ProtNLM"/>
    </source>
</evidence>
<dbReference type="KEGG" id="lem:LEN_1521"/>
<dbReference type="EMBL" id="AP014940">
    <property type="protein sequence ID" value="BAV97008.1"/>
    <property type="molecule type" value="Genomic_DNA"/>
</dbReference>
<sequence length="131" mass="14904">MDAPATSSYNDWPPLRERSAVWPIAALAAVVLAILWPSLFAQTMSGDEFAHELRKSDRNSYSYWRVYRSDAQWHCFQTPRAPFLPDRRRCVSAREVELLPGERGVTVPRYLRTGEVVLKAERAAGAAREVL</sequence>
<dbReference type="AlphaFoldDB" id="A0AAU9AJQ0"/>
<reference evidence="2 3" key="1">
    <citation type="journal article" date="2017" name="DNA Res.">
        <title>Complete genome sequence and expression profile of the commercial lytic enzyme producer Lysobacter enzymogenes M497-1.</title>
        <authorList>
            <person name="Takami H."/>
            <person name="Toyoda A."/>
            <person name="Uchiyama I."/>
            <person name="Itoh T."/>
            <person name="Takaki Y."/>
            <person name="Arai W."/>
            <person name="Nishi S."/>
            <person name="Kawai M."/>
            <person name="Shinya K."/>
            <person name="Ikeda H."/>
        </authorList>
    </citation>
    <scope>NUCLEOTIDE SEQUENCE [LARGE SCALE GENOMIC DNA]</scope>
    <source>
        <strain evidence="2 3">M497-1</strain>
    </source>
</reference>
<feature type="transmembrane region" description="Helical" evidence="1">
    <location>
        <begin position="20"/>
        <end position="41"/>
    </location>
</feature>
<proteinExistence type="predicted"/>
<dbReference type="RefSeq" id="WP_096377249.1">
    <property type="nucleotide sequence ID" value="NZ_AP014940.1"/>
</dbReference>
<gene>
    <name evidence="2" type="ORF">LEN_1521</name>
</gene>
<keyword evidence="1" id="KW-0472">Membrane</keyword>
<accession>A0AAU9AJQ0</accession>
<name>A0AAU9AJQ0_LYSEN</name>
<evidence type="ECO:0000313" key="3">
    <source>
        <dbReference type="Proteomes" id="UP000218824"/>
    </source>
</evidence>
<evidence type="ECO:0000313" key="2">
    <source>
        <dbReference type="EMBL" id="BAV97008.1"/>
    </source>
</evidence>
<organism evidence="2 3">
    <name type="scientific">Lysobacter enzymogenes</name>
    <dbReference type="NCBI Taxonomy" id="69"/>
    <lineage>
        <taxon>Bacteria</taxon>
        <taxon>Pseudomonadati</taxon>
        <taxon>Pseudomonadota</taxon>
        <taxon>Gammaproteobacteria</taxon>
        <taxon>Lysobacterales</taxon>
        <taxon>Lysobacteraceae</taxon>
        <taxon>Lysobacter</taxon>
    </lineage>
</organism>